<feature type="region of interest" description="Disordered" evidence="1">
    <location>
        <begin position="26"/>
        <end position="46"/>
    </location>
</feature>
<dbReference type="EMBL" id="JAESWC010000014">
    <property type="protein sequence ID" value="MBL4937526.1"/>
    <property type="molecule type" value="Genomic_DNA"/>
</dbReference>
<organism evidence="2 3">
    <name type="scientific">Clostridium rhizosphaerae</name>
    <dbReference type="NCBI Taxonomy" id="2803861"/>
    <lineage>
        <taxon>Bacteria</taxon>
        <taxon>Bacillati</taxon>
        <taxon>Bacillota</taxon>
        <taxon>Clostridia</taxon>
        <taxon>Eubacteriales</taxon>
        <taxon>Clostridiaceae</taxon>
        <taxon>Clostridium</taxon>
    </lineage>
</organism>
<reference evidence="2 3" key="1">
    <citation type="submission" date="2021-01" db="EMBL/GenBank/DDBJ databases">
        <title>Genome public.</title>
        <authorList>
            <person name="Liu C."/>
            <person name="Sun Q."/>
        </authorList>
    </citation>
    <scope>NUCLEOTIDE SEQUENCE [LARGE SCALE GENOMIC DNA]</scope>
    <source>
        <strain evidence="2 3">YIM B02515</strain>
    </source>
</reference>
<evidence type="ECO:0000256" key="1">
    <source>
        <dbReference type="SAM" id="MobiDB-lite"/>
    </source>
</evidence>
<proteinExistence type="predicted"/>
<protein>
    <recommendedName>
        <fullName evidence="4">Phr family secreted Rap phosphatase inhibitor</fullName>
    </recommendedName>
</protein>
<dbReference type="RefSeq" id="WP_202750270.1">
    <property type="nucleotide sequence ID" value="NZ_JAESWC010000014.1"/>
</dbReference>
<accession>A0ABS1TE65</accession>
<keyword evidence="3" id="KW-1185">Reference proteome</keyword>
<evidence type="ECO:0008006" key="4">
    <source>
        <dbReference type="Google" id="ProtNLM"/>
    </source>
</evidence>
<feature type="compositionally biased region" description="Polar residues" evidence="1">
    <location>
        <begin position="36"/>
        <end position="46"/>
    </location>
</feature>
<sequence>MKKVLKGLSVLLITFLIVGAVVTKSDKGTDEPGPIGQNTTTITMNA</sequence>
<dbReference type="Proteomes" id="UP000632377">
    <property type="component" value="Unassembled WGS sequence"/>
</dbReference>
<gene>
    <name evidence="2" type="ORF">JK636_17535</name>
</gene>
<comment type="caution">
    <text evidence="2">The sequence shown here is derived from an EMBL/GenBank/DDBJ whole genome shotgun (WGS) entry which is preliminary data.</text>
</comment>
<evidence type="ECO:0000313" key="3">
    <source>
        <dbReference type="Proteomes" id="UP000632377"/>
    </source>
</evidence>
<evidence type="ECO:0000313" key="2">
    <source>
        <dbReference type="EMBL" id="MBL4937526.1"/>
    </source>
</evidence>
<name>A0ABS1TE65_9CLOT</name>